<dbReference type="STRING" id="1165861.A0A0L0W4I2"/>
<proteinExistence type="predicted"/>
<dbReference type="Proteomes" id="UP000054564">
    <property type="component" value="Unassembled WGS sequence"/>
</dbReference>
<reference evidence="2" key="1">
    <citation type="submission" date="2014-03" db="EMBL/GenBank/DDBJ databases">
        <title>The Genome Sequence of Puccinia striiformis f. sp. tritici PST-78.</title>
        <authorList>
            <consortium name="The Broad Institute Genome Sequencing Platform"/>
            <person name="Cuomo C."/>
            <person name="Hulbert S."/>
            <person name="Chen X."/>
            <person name="Walker B."/>
            <person name="Young S.K."/>
            <person name="Zeng Q."/>
            <person name="Gargeya S."/>
            <person name="Fitzgerald M."/>
            <person name="Haas B."/>
            <person name="Abouelleil A."/>
            <person name="Alvarado L."/>
            <person name="Arachchi H.M."/>
            <person name="Berlin A.M."/>
            <person name="Chapman S.B."/>
            <person name="Goldberg J."/>
            <person name="Griggs A."/>
            <person name="Gujja S."/>
            <person name="Hansen M."/>
            <person name="Howarth C."/>
            <person name="Imamovic A."/>
            <person name="Larimer J."/>
            <person name="McCowan C."/>
            <person name="Montmayeur A."/>
            <person name="Murphy C."/>
            <person name="Neiman D."/>
            <person name="Pearson M."/>
            <person name="Priest M."/>
            <person name="Roberts A."/>
            <person name="Saif S."/>
            <person name="Shea T."/>
            <person name="Sisk P."/>
            <person name="Sykes S."/>
            <person name="Wortman J."/>
            <person name="Nusbaum C."/>
            <person name="Birren B."/>
        </authorList>
    </citation>
    <scope>NUCLEOTIDE SEQUENCE [LARGE SCALE GENOMIC DNA]</scope>
    <source>
        <strain evidence="2">race PST-78</strain>
    </source>
</reference>
<dbReference type="InterPro" id="IPR027417">
    <property type="entry name" value="P-loop_NTPase"/>
</dbReference>
<dbReference type="SUPFAM" id="SSF52540">
    <property type="entry name" value="P-loop containing nucleoside triphosphate hydrolases"/>
    <property type="match status" value="1"/>
</dbReference>
<dbReference type="OrthoDB" id="2505066at2759"/>
<evidence type="ECO:0000313" key="1">
    <source>
        <dbReference type="EMBL" id="KNF06185.1"/>
    </source>
</evidence>
<gene>
    <name evidence="1" type="ORF">PSTG_00694</name>
</gene>
<comment type="caution">
    <text evidence="1">The sequence shown here is derived from an EMBL/GenBank/DDBJ whole genome shotgun (WGS) entry which is preliminary data.</text>
</comment>
<name>A0A0L0W4I2_9BASI</name>
<keyword evidence="2" id="KW-1185">Reference proteome</keyword>
<dbReference type="EMBL" id="AJIL01000004">
    <property type="protein sequence ID" value="KNF06185.1"/>
    <property type="molecule type" value="Genomic_DNA"/>
</dbReference>
<dbReference type="Gene3D" id="3.40.50.300">
    <property type="entry name" value="P-loop containing nucleotide triphosphate hydrolases"/>
    <property type="match status" value="1"/>
</dbReference>
<protein>
    <recommendedName>
        <fullName evidence="3">DEAD/DEAH box helicase domain-containing protein</fullName>
    </recommendedName>
</protein>
<sequence>MSDKKLKEHIKKTALGFYGQEAKDLQVEVVFNLCEGRNTFFLAGTVFGKSMIAEIYFKMFPLKSRAVVLTLNPLDSLGDNQVLEKQQASFSSVNLTAANFTPRSQKN</sequence>
<accession>A0A0L0W4I2</accession>
<organism evidence="1 2">
    <name type="scientific">Puccinia striiformis f. sp. tritici PST-78</name>
    <dbReference type="NCBI Taxonomy" id="1165861"/>
    <lineage>
        <taxon>Eukaryota</taxon>
        <taxon>Fungi</taxon>
        <taxon>Dikarya</taxon>
        <taxon>Basidiomycota</taxon>
        <taxon>Pucciniomycotina</taxon>
        <taxon>Pucciniomycetes</taxon>
        <taxon>Pucciniales</taxon>
        <taxon>Pucciniaceae</taxon>
        <taxon>Puccinia</taxon>
    </lineage>
</organism>
<dbReference type="AlphaFoldDB" id="A0A0L0W4I2"/>
<evidence type="ECO:0000313" key="2">
    <source>
        <dbReference type="Proteomes" id="UP000054564"/>
    </source>
</evidence>
<evidence type="ECO:0008006" key="3">
    <source>
        <dbReference type="Google" id="ProtNLM"/>
    </source>
</evidence>